<feature type="region of interest" description="Disordered" evidence="2">
    <location>
        <begin position="674"/>
        <end position="791"/>
    </location>
</feature>
<evidence type="ECO:0000313" key="5">
    <source>
        <dbReference type="Proteomes" id="UP001328107"/>
    </source>
</evidence>
<proteinExistence type="predicted"/>
<dbReference type="FunFam" id="2.60.40.10:FF:000056">
    <property type="entry name" value="twitchin isoform X4"/>
    <property type="match status" value="1"/>
</dbReference>
<dbReference type="Pfam" id="PF00041">
    <property type="entry name" value="fn3"/>
    <property type="match status" value="1"/>
</dbReference>
<evidence type="ECO:0000256" key="1">
    <source>
        <dbReference type="ARBA" id="ARBA00022737"/>
    </source>
</evidence>
<dbReference type="InterPro" id="IPR050964">
    <property type="entry name" value="Striated_Muscle_Regulatory"/>
</dbReference>
<feature type="non-terminal residue" evidence="4">
    <location>
        <position position="1"/>
    </location>
</feature>
<sequence length="791" mass="88840">EKIKEEIAKKNFTFSRDKRLAEAVSTVVLAQPRTTRENPSFRCSTPIYTDIFVEIPLVKQRTQKIGIGVIFESLFPPVGKPEDPLSPTSPVPLLSPLRLTRPDALEFHENILAEAAIDMTIASPLPSNFTFLVDGQEVDTSAETEVTVKPKKMTKKKKVKKDERMLDVVVSRTRTSSGTSDVMVDVEIEAGEESAQTDAQVDLSFCDYDETELSLSETVADIMEVDVIMEAQEEFDIIDAYVPHLPNQKLEQTIQMPSAAAQIKRIFDEFRMPARAEVEGGIRVMEMRKVSKRIILGAKETPIEEKEEMREESPEEVEQEITVHPQAACIKAIDDVVSFSAESRLPIRDVRWFKNGMQLTESERISISVDENKTTLTLRGFVPFCVGVYHVVVDNRVGSNPARLDAHLPPVIASSLAGTKVVWLAEKPFDFRCSILAYPQPVVRLLHKGEPSALRYDLEEYDDAASARLKSLRKVDSGSITLVATNEYGEASMEFEIEVVEVPTAVRQLRATEVTDSSVTLTWQAPIDDGGAPISKYTIERKAGEITRWRQYETTEPGVCTITIDELLPDEMYAFRVVASNEAGEGKPSNEVAIITGQPPSESLDFEELPEEEPLKKKSSEDEEEDEGEVVKPKDEVKKKRKVVKKVSNRSETMDSIESIPFDDDEMFQEHIEEKKKKMKAKLQAKVDATIPEPTTSETESKEITPEEKIDQPQKKLKEPKEKEVKEVEPEKKLKEPKEKEVKEAEPEKKMKEPKEKEVKSEEEKAKKDAAKKTADDTAAAKANAAEEEKA</sequence>
<dbReference type="PRINTS" id="PR00014">
    <property type="entry name" value="FNTYPEIII"/>
</dbReference>
<dbReference type="SUPFAM" id="SSF49265">
    <property type="entry name" value="Fibronectin type III"/>
    <property type="match status" value="1"/>
</dbReference>
<dbReference type="Gene3D" id="2.60.40.10">
    <property type="entry name" value="Immunoglobulins"/>
    <property type="match status" value="3"/>
</dbReference>
<gene>
    <name evidence="4" type="ORF">PMAYCL1PPCAC_28838</name>
</gene>
<dbReference type="SMART" id="SM00060">
    <property type="entry name" value="FN3"/>
    <property type="match status" value="1"/>
</dbReference>
<accession>A0AAN5D8U7</accession>
<dbReference type="CDD" id="cd00063">
    <property type="entry name" value="FN3"/>
    <property type="match status" value="1"/>
</dbReference>
<reference evidence="5" key="1">
    <citation type="submission" date="2022-10" db="EMBL/GenBank/DDBJ databases">
        <title>Genome assembly of Pristionchus species.</title>
        <authorList>
            <person name="Yoshida K."/>
            <person name="Sommer R.J."/>
        </authorList>
    </citation>
    <scope>NUCLEOTIDE SEQUENCE [LARGE SCALE GENOMIC DNA]</scope>
    <source>
        <strain evidence="5">RS5460</strain>
    </source>
</reference>
<feature type="compositionally biased region" description="Low complexity" evidence="2">
    <location>
        <begin position="684"/>
        <end position="698"/>
    </location>
</feature>
<feature type="non-terminal residue" evidence="4">
    <location>
        <position position="791"/>
    </location>
</feature>
<dbReference type="PROSITE" id="PS50853">
    <property type="entry name" value="FN3"/>
    <property type="match status" value="1"/>
</dbReference>
<dbReference type="EMBL" id="BTRK01000006">
    <property type="protein sequence ID" value="GMR58643.1"/>
    <property type="molecule type" value="Genomic_DNA"/>
</dbReference>
<protein>
    <recommendedName>
        <fullName evidence="3">Fibronectin type-III domain-containing protein</fullName>
    </recommendedName>
</protein>
<dbReference type="Pfam" id="PF07679">
    <property type="entry name" value="I-set"/>
    <property type="match status" value="2"/>
</dbReference>
<organism evidence="4 5">
    <name type="scientific">Pristionchus mayeri</name>
    <dbReference type="NCBI Taxonomy" id="1317129"/>
    <lineage>
        <taxon>Eukaryota</taxon>
        <taxon>Metazoa</taxon>
        <taxon>Ecdysozoa</taxon>
        <taxon>Nematoda</taxon>
        <taxon>Chromadorea</taxon>
        <taxon>Rhabditida</taxon>
        <taxon>Rhabditina</taxon>
        <taxon>Diplogasteromorpha</taxon>
        <taxon>Diplogasteroidea</taxon>
        <taxon>Neodiplogasteridae</taxon>
        <taxon>Pristionchus</taxon>
    </lineage>
</organism>
<feature type="domain" description="Fibronectin type-III" evidence="3">
    <location>
        <begin position="505"/>
        <end position="599"/>
    </location>
</feature>
<keyword evidence="5" id="KW-1185">Reference proteome</keyword>
<dbReference type="PANTHER" id="PTHR13817:SF166">
    <property type="entry name" value="NEURONAL IGCAM-RELATED"/>
    <property type="match status" value="1"/>
</dbReference>
<evidence type="ECO:0000259" key="3">
    <source>
        <dbReference type="PROSITE" id="PS50853"/>
    </source>
</evidence>
<comment type="caution">
    <text evidence="4">The sequence shown here is derived from an EMBL/GenBank/DDBJ whole genome shotgun (WGS) entry which is preliminary data.</text>
</comment>
<dbReference type="InterPro" id="IPR036179">
    <property type="entry name" value="Ig-like_dom_sf"/>
</dbReference>
<dbReference type="InterPro" id="IPR003961">
    <property type="entry name" value="FN3_dom"/>
</dbReference>
<feature type="compositionally biased region" description="Basic residues" evidence="2">
    <location>
        <begin position="639"/>
        <end position="648"/>
    </location>
</feature>
<dbReference type="InterPro" id="IPR013098">
    <property type="entry name" value="Ig_I-set"/>
</dbReference>
<feature type="region of interest" description="Disordered" evidence="2">
    <location>
        <begin position="584"/>
        <end position="658"/>
    </location>
</feature>
<feature type="compositionally biased region" description="Basic and acidic residues" evidence="2">
    <location>
        <begin position="629"/>
        <end position="638"/>
    </location>
</feature>
<dbReference type="InterPro" id="IPR036116">
    <property type="entry name" value="FN3_sf"/>
</dbReference>
<feature type="compositionally biased region" description="Basic and acidic residues" evidence="2">
    <location>
        <begin position="699"/>
        <end position="776"/>
    </location>
</feature>
<dbReference type="SUPFAM" id="SSF48726">
    <property type="entry name" value="Immunoglobulin"/>
    <property type="match status" value="2"/>
</dbReference>
<keyword evidence="1" id="KW-0677">Repeat</keyword>
<dbReference type="InterPro" id="IPR013783">
    <property type="entry name" value="Ig-like_fold"/>
</dbReference>
<dbReference type="AlphaFoldDB" id="A0AAN5D8U7"/>
<evidence type="ECO:0000313" key="4">
    <source>
        <dbReference type="EMBL" id="GMR58643.1"/>
    </source>
</evidence>
<dbReference type="PANTHER" id="PTHR13817">
    <property type="entry name" value="TITIN"/>
    <property type="match status" value="1"/>
</dbReference>
<dbReference type="GO" id="GO:0030017">
    <property type="term" value="C:sarcomere"/>
    <property type="evidence" value="ECO:0007669"/>
    <property type="project" value="UniProtKB-ARBA"/>
</dbReference>
<evidence type="ECO:0000256" key="2">
    <source>
        <dbReference type="SAM" id="MobiDB-lite"/>
    </source>
</evidence>
<dbReference type="Proteomes" id="UP001328107">
    <property type="component" value="Unassembled WGS sequence"/>
</dbReference>
<name>A0AAN5D8U7_9BILA</name>